<proteinExistence type="predicted"/>
<keyword evidence="1" id="KW-0732">Signal</keyword>
<dbReference type="RefSeq" id="WP_188620660.1">
    <property type="nucleotide sequence ID" value="NZ_BMJE01000003.1"/>
</dbReference>
<comment type="caution">
    <text evidence="2">The sequence shown here is derived from an EMBL/GenBank/DDBJ whole genome shotgun (WGS) entry which is preliminary data.</text>
</comment>
<keyword evidence="3" id="KW-1185">Reference proteome</keyword>
<reference evidence="3" key="1">
    <citation type="journal article" date="2019" name="Int. J. Syst. Evol. Microbiol.">
        <title>The Global Catalogue of Microorganisms (GCM) 10K type strain sequencing project: providing services to taxonomists for standard genome sequencing and annotation.</title>
        <authorList>
            <consortium name="The Broad Institute Genomics Platform"/>
            <consortium name="The Broad Institute Genome Sequencing Center for Infectious Disease"/>
            <person name="Wu L."/>
            <person name="Ma J."/>
        </authorList>
    </citation>
    <scope>NUCLEOTIDE SEQUENCE [LARGE SCALE GENOMIC DNA]</scope>
    <source>
        <strain evidence="3">CGMCC 1.15461</strain>
    </source>
</reference>
<protein>
    <recommendedName>
        <fullName evidence="4">DUF4168 domain-containing protein</fullName>
    </recommendedName>
</protein>
<evidence type="ECO:0000313" key="3">
    <source>
        <dbReference type="Proteomes" id="UP000615760"/>
    </source>
</evidence>
<sequence>MKKIIAILVIMLGFSYAANAQQRATKATTTQQQGVDEAAIKKAALKDVTALSEFIELSEDQKKNFKGLFENKHRILADKNLSQERKDILADAIEAKIRGNVPQDQVAKLDDNPQLMNILTH</sequence>
<evidence type="ECO:0000256" key="1">
    <source>
        <dbReference type="SAM" id="SignalP"/>
    </source>
</evidence>
<accession>A0ABQ1JW34</accession>
<gene>
    <name evidence="2" type="ORF">GCM10007424_15230</name>
</gene>
<name>A0ABQ1JW34_9FLAO</name>
<organism evidence="2 3">
    <name type="scientific">Flavobacterium suaedae</name>
    <dbReference type="NCBI Taxonomy" id="1767027"/>
    <lineage>
        <taxon>Bacteria</taxon>
        <taxon>Pseudomonadati</taxon>
        <taxon>Bacteroidota</taxon>
        <taxon>Flavobacteriia</taxon>
        <taxon>Flavobacteriales</taxon>
        <taxon>Flavobacteriaceae</taxon>
        <taxon>Flavobacterium</taxon>
    </lineage>
</organism>
<dbReference type="Proteomes" id="UP000615760">
    <property type="component" value="Unassembled WGS sequence"/>
</dbReference>
<evidence type="ECO:0008006" key="4">
    <source>
        <dbReference type="Google" id="ProtNLM"/>
    </source>
</evidence>
<evidence type="ECO:0000313" key="2">
    <source>
        <dbReference type="EMBL" id="GGB76172.1"/>
    </source>
</evidence>
<dbReference type="EMBL" id="BMJE01000003">
    <property type="protein sequence ID" value="GGB76172.1"/>
    <property type="molecule type" value="Genomic_DNA"/>
</dbReference>
<feature type="signal peptide" evidence="1">
    <location>
        <begin position="1"/>
        <end position="20"/>
    </location>
</feature>
<feature type="chain" id="PRO_5047437965" description="DUF4168 domain-containing protein" evidence="1">
    <location>
        <begin position="21"/>
        <end position="121"/>
    </location>
</feature>